<keyword evidence="3 7" id="KW-0645">Protease</keyword>
<dbReference type="Proteomes" id="UP000199727">
    <property type="component" value="Unassembled WGS sequence"/>
</dbReference>
<feature type="signal peptide" evidence="7">
    <location>
        <begin position="1"/>
        <end position="21"/>
    </location>
</feature>
<dbReference type="InterPro" id="IPR029058">
    <property type="entry name" value="AB_hydrolase_fold"/>
</dbReference>
<evidence type="ECO:0000256" key="5">
    <source>
        <dbReference type="ARBA" id="ARBA00022801"/>
    </source>
</evidence>
<dbReference type="OrthoDB" id="443318at2759"/>
<dbReference type="InterPro" id="IPR001563">
    <property type="entry name" value="Peptidase_S10"/>
</dbReference>
<gene>
    <name evidence="8" type="ORF">C361_03507</name>
</gene>
<evidence type="ECO:0000256" key="4">
    <source>
        <dbReference type="ARBA" id="ARBA00022729"/>
    </source>
</evidence>
<accession>A0A854QDJ2</accession>
<dbReference type="InterPro" id="IPR033124">
    <property type="entry name" value="Ser_caboxypep_his_AS"/>
</dbReference>
<reference evidence="8 9" key="1">
    <citation type="submission" date="2017-06" db="EMBL/GenBank/DDBJ databases">
        <title>Global population genomics of the pathogenic fungus Cryptococcus neoformans var. grubii.</title>
        <authorList>
            <person name="Cuomo C."/>
            <person name="Litvintseva A."/>
            <person name="Chen Y."/>
            <person name="Young S."/>
            <person name="Zeng Q."/>
            <person name="Chapman S."/>
            <person name="Gujja S."/>
            <person name="Saif S."/>
            <person name="Birren B."/>
        </authorList>
    </citation>
    <scope>NUCLEOTIDE SEQUENCE [LARGE SCALE GENOMIC DNA]</scope>
    <source>
        <strain evidence="8 9">Tu259-1</strain>
    </source>
</reference>
<dbReference type="EC" id="3.4.16.-" evidence="7"/>
<sequence length="548" mass="62046">MCSKVVSTVLLAFALGSVIEAAREPHGLRGRGPAALAAKEAKIEALANNASNNDASKVEQCRTPKERHPKWRFYNNKTSEFLIKSLPDVPFDLGEIYSGLIPIDYHNQSEGLFFVFQPKLGEASDDITIWLNGGPGCSSLEGWFQENGLWTWQAGTYAPVINHYSWVNLTNMLWVEQPIGTGFSIGTPKATTEEEIAQDFIKWFKNFQDLFGIKNYKIYVTGESYAGRYVPYIGAAMLDAQNKTYYDLSGALVYDPAIGESVFVQEQITTYPFVEANANLFNFNKTTMAEFKELHETCGYKDYIERYLKFPPTENQPPLFFDYYDIDNVTCAIFDWVIKEAFRINPCFDIYEINLMCPLLWDVLGMPTQFSYAPGGIYFNRSDVKAAIHAPEHIDWTLCATRPVFVGGEEQGPQGRGDLSADPIQKVLPQVIEATNRVLISNGDFDMVIITNGTLLAIQNMTWNGHLGFQSPPSEDIFIDIVDTQWSSIFESNGYHGYPGVQGVMGIQHYERGLMWAQTYQSGHMQPRYQPRSSYRHLQWLLGYVDRL</sequence>
<evidence type="ECO:0000256" key="7">
    <source>
        <dbReference type="RuleBase" id="RU361156"/>
    </source>
</evidence>
<evidence type="ECO:0000256" key="6">
    <source>
        <dbReference type="ARBA" id="ARBA00023180"/>
    </source>
</evidence>
<evidence type="ECO:0000256" key="1">
    <source>
        <dbReference type="ARBA" id="ARBA00009431"/>
    </source>
</evidence>
<dbReference type="EMBL" id="AMKT01000043">
    <property type="protein sequence ID" value="OXG21293.1"/>
    <property type="molecule type" value="Genomic_DNA"/>
</dbReference>
<organism evidence="8 9">
    <name type="scientific">Cryptococcus neoformans Tu259-1</name>
    <dbReference type="NCBI Taxonomy" id="1230072"/>
    <lineage>
        <taxon>Eukaryota</taxon>
        <taxon>Fungi</taxon>
        <taxon>Dikarya</taxon>
        <taxon>Basidiomycota</taxon>
        <taxon>Agaricomycotina</taxon>
        <taxon>Tremellomycetes</taxon>
        <taxon>Tremellales</taxon>
        <taxon>Cryptococcaceae</taxon>
        <taxon>Cryptococcus</taxon>
        <taxon>Cryptococcus neoformans species complex</taxon>
    </lineage>
</organism>
<keyword evidence="6" id="KW-0325">Glycoprotein</keyword>
<dbReference type="PRINTS" id="PR00724">
    <property type="entry name" value="CRBOXYPTASEC"/>
</dbReference>
<dbReference type="PROSITE" id="PS00560">
    <property type="entry name" value="CARBOXYPEPT_SER_HIS"/>
    <property type="match status" value="1"/>
</dbReference>
<keyword evidence="4 7" id="KW-0732">Signal</keyword>
<dbReference type="PROSITE" id="PS00131">
    <property type="entry name" value="CARBOXYPEPT_SER_SER"/>
    <property type="match status" value="1"/>
</dbReference>
<comment type="similarity">
    <text evidence="1 7">Belongs to the peptidase S10 family.</text>
</comment>
<dbReference type="Gene3D" id="3.40.50.1820">
    <property type="entry name" value="alpha/beta hydrolase"/>
    <property type="match status" value="1"/>
</dbReference>
<dbReference type="PANTHER" id="PTHR11802">
    <property type="entry name" value="SERINE PROTEASE FAMILY S10 SERINE CARBOXYPEPTIDASE"/>
    <property type="match status" value="1"/>
</dbReference>
<keyword evidence="2 7" id="KW-0121">Carboxypeptidase</keyword>
<comment type="caution">
    <text evidence="8">The sequence shown here is derived from an EMBL/GenBank/DDBJ whole genome shotgun (WGS) entry which is preliminary data.</text>
</comment>
<evidence type="ECO:0000313" key="8">
    <source>
        <dbReference type="EMBL" id="OXG21293.1"/>
    </source>
</evidence>
<keyword evidence="5 7" id="KW-0378">Hydrolase</keyword>
<dbReference type="GO" id="GO:0006508">
    <property type="term" value="P:proteolysis"/>
    <property type="evidence" value="ECO:0007669"/>
    <property type="project" value="UniProtKB-KW"/>
</dbReference>
<evidence type="ECO:0000256" key="2">
    <source>
        <dbReference type="ARBA" id="ARBA00022645"/>
    </source>
</evidence>
<name>A0A854QDJ2_CRYNE</name>
<dbReference type="GO" id="GO:0004185">
    <property type="term" value="F:serine-type carboxypeptidase activity"/>
    <property type="evidence" value="ECO:0007669"/>
    <property type="project" value="UniProtKB-UniRule"/>
</dbReference>
<dbReference type="InterPro" id="IPR018202">
    <property type="entry name" value="Ser_caboxypep_ser_AS"/>
</dbReference>
<dbReference type="AlphaFoldDB" id="A0A854QDJ2"/>
<evidence type="ECO:0000313" key="9">
    <source>
        <dbReference type="Proteomes" id="UP000199727"/>
    </source>
</evidence>
<dbReference type="SUPFAM" id="SSF53474">
    <property type="entry name" value="alpha/beta-Hydrolases"/>
    <property type="match status" value="1"/>
</dbReference>
<dbReference type="PANTHER" id="PTHR11802:SF479">
    <property type="entry name" value="CARBOXYPEPTIDASE"/>
    <property type="match status" value="1"/>
</dbReference>
<feature type="chain" id="PRO_5033091571" description="Carboxypeptidase" evidence="7">
    <location>
        <begin position="22"/>
        <end position="548"/>
    </location>
</feature>
<proteinExistence type="inferred from homology"/>
<dbReference type="FunFam" id="3.40.50.1820:FF:000118">
    <property type="entry name" value="Carboxypeptidase"/>
    <property type="match status" value="1"/>
</dbReference>
<evidence type="ECO:0000256" key="3">
    <source>
        <dbReference type="ARBA" id="ARBA00022670"/>
    </source>
</evidence>
<dbReference type="Pfam" id="PF00450">
    <property type="entry name" value="Peptidase_S10"/>
    <property type="match status" value="1"/>
</dbReference>
<protein>
    <recommendedName>
        <fullName evidence="7">Carboxypeptidase</fullName>
        <ecNumber evidence="7">3.4.16.-</ecNumber>
    </recommendedName>
</protein>